<dbReference type="Proteomes" id="UP000249590">
    <property type="component" value="Unassembled WGS sequence"/>
</dbReference>
<sequence length="357" mass="38523">MASRPLPRCNGQIRAASGRRNDTFTSEIFRYLKNSGDPAELRRFRSEERVLVAGPDYQLKTLTRGLQVLGTIERADQPLTLTEIAEAMDEPAPVVFRVLRTLEAGGHLRRNGKRYTAVSSGDGLTSARWLISALGQLSAAGTEGIAAATISAAIDADAEATQSLLALMRDGGLADEKGERWVLSPRLLKLARPLIADRTITGLRGLMERVRAHTGESVGLFVRSGTQQVLVEMLGSPQPIRYELEVGSTFPVHRGAGGRAALMPLEPEETHRLLTELDLGEDALEAVMAAVALSREAGYASSLSERVEGAGAVACPVLDHKGEPVAVINIMYPAFRLQDTQVRAFGEYLRGETTSPL</sequence>
<dbReference type="AlphaFoldDB" id="A0A8B2NWU9"/>
<evidence type="ECO:0008006" key="8">
    <source>
        <dbReference type="Google" id="ProtNLM"/>
    </source>
</evidence>
<dbReference type="InterPro" id="IPR036390">
    <property type="entry name" value="WH_DNA-bd_sf"/>
</dbReference>
<dbReference type="GO" id="GO:0003700">
    <property type="term" value="F:DNA-binding transcription factor activity"/>
    <property type="evidence" value="ECO:0007669"/>
    <property type="project" value="TreeGrafter"/>
</dbReference>
<dbReference type="GO" id="GO:0045892">
    <property type="term" value="P:negative regulation of DNA-templated transcription"/>
    <property type="evidence" value="ECO:0007669"/>
    <property type="project" value="TreeGrafter"/>
</dbReference>
<dbReference type="GO" id="GO:0003677">
    <property type="term" value="F:DNA binding"/>
    <property type="evidence" value="ECO:0007669"/>
    <property type="project" value="UniProtKB-KW"/>
</dbReference>
<dbReference type="InterPro" id="IPR036388">
    <property type="entry name" value="WH-like_DNA-bd_sf"/>
</dbReference>
<dbReference type="InterPro" id="IPR014757">
    <property type="entry name" value="Tscrpt_reg_IclR_C"/>
</dbReference>
<evidence type="ECO:0000256" key="3">
    <source>
        <dbReference type="ARBA" id="ARBA00023163"/>
    </source>
</evidence>
<feature type="domain" description="HTH iclR-type" evidence="4">
    <location>
        <begin position="59"/>
        <end position="119"/>
    </location>
</feature>
<dbReference type="PANTHER" id="PTHR30136:SF24">
    <property type="entry name" value="HTH-TYPE TRANSCRIPTIONAL REPRESSOR ALLR"/>
    <property type="match status" value="1"/>
</dbReference>
<comment type="caution">
    <text evidence="6">The sequence shown here is derived from an EMBL/GenBank/DDBJ whole genome shotgun (WGS) entry which is preliminary data.</text>
</comment>
<dbReference type="InterPro" id="IPR050707">
    <property type="entry name" value="HTH_MetabolicPath_Reg"/>
</dbReference>
<dbReference type="SUPFAM" id="SSF46785">
    <property type="entry name" value="Winged helix' DNA-binding domain"/>
    <property type="match status" value="1"/>
</dbReference>
<dbReference type="Gene3D" id="3.30.450.40">
    <property type="match status" value="1"/>
</dbReference>
<evidence type="ECO:0000313" key="7">
    <source>
        <dbReference type="Proteomes" id="UP000249590"/>
    </source>
</evidence>
<dbReference type="Pfam" id="PF09339">
    <property type="entry name" value="HTH_IclR"/>
    <property type="match status" value="1"/>
</dbReference>
<dbReference type="InterPro" id="IPR029016">
    <property type="entry name" value="GAF-like_dom_sf"/>
</dbReference>
<evidence type="ECO:0000313" key="6">
    <source>
        <dbReference type="EMBL" id="RAI00177.1"/>
    </source>
</evidence>
<dbReference type="PANTHER" id="PTHR30136">
    <property type="entry name" value="HELIX-TURN-HELIX TRANSCRIPTIONAL REGULATOR, ICLR FAMILY"/>
    <property type="match status" value="1"/>
</dbReference>
<dbReference type="PROSITE" id="PS51077">
    <property type="entry name" value="HTH_ICLR"/>
    <property type="match status" value="1"/>
</dbReference>
<dbReference type="Gene3D" id="1.10.10.10">
    <property type="entry name" value="Winged helix-like DNA-binding domain superfamily/Winged helix DNA-binding domain"/>
    <property type="match status" value="1"/>
</dbReference>
<evidence type="ECO:0000256" key="2">
    <source>
        <dbReference type="ARBA" id="ARBA00023125"/>
    </source>
</evidence>
<accession>A0A8B2NWU9</accession>
<dbReference type="SUPFAM" id="SSF55781">
    <property type="entry name" value="GAF domain-like"/>
    <property type="match status" value="1"/>
</dbReference>
<keyword evidence="3" id="KW-0804">Transcription</keyword>
<dbReference type="InterPro" id="IPR005471">
    <property type="entry name" value="Tscrpt_reg_IclR_N"/>
</dbReference>
<organism evidence="6 7">
    <name type="scientific">Acuticoccus sediminis</name>
    <dbReference type="NCBI Taxonomy" id="2184697"/>
    <lineage>
        <taxon>Bacteria</taxon>
        <taxon>Pseudomonadati</taxon>
        <taxon>Pseudomonadota</taxon>
        <taxon>Alphaproteobacteria</taxon>
        <taxon>Hyphomicrobiales</taxon>
        <taxon>Amorphaceae</taxon>
        <taxon>Acuticoccus</taxon>
    </lineage>
</organism>
<dbReference type="EMBL" id="QHHQ01000004">
    <property type="protein sequence ID" value="RAI00177.1"/>
    <property type="molecule type" value="Genomic_DNA"/>
</dbReference>
<protein>
    <recommendedName>
        <fullName evidence="8">IclR family transcriptional regulator</fullName>
    </recommendedName>
</protein>
<gene>
    <name evidence="6" type="ORF">DLJ53_20930</name>
</gene>
<evidence type="ECO:0000259" key="5">
    <source>
        <dbReference type="PROSITE" id="PS51078"/>
    </source>
</evidence>
<keyword evidence="7" id="KW-1185">Reference proteome</keyword>
<proteinExistence type="predicted"/>
<reference evidence="6 7" key="1">
    <citation type="submission" date="2018-05" db="EMBL/GenBank/DDBJ databases">
        <title>Acuticoccus sediminis sp. nov., isolated from deep-sea sediment of Indian Ocean.</title>
        <authorList>
            <person name="Liu X."/>
            <person name="Lai Q."/>
            <person name="Du Y."/>
            <person name="Sun F."/>
            <person name="Zhang X."/>
            <person name="Wang S."/>
            <person name="Shao Z."/>
        </authorList>
    </citation>
    <scope>NUCLEOTIDE SEQUENCE [LARGE SCALE GENOMIC DNA]</scope>
    <source>
        <strain evidence="6 7">PTG4-2</strain>
    </source>
</reference>
<feature type="domain" description="IclR-ED" evidence="5">
    <location>
        <begin position="186"/>
        <end position="357"/>
    </location>
</feature>
<keyword evidence="2" id="KW-0238">DNA-binding</keyword>
<evidence type="ECO:0000259" key="4">
    <source>
        <dbReference type="PROSITE" id="PS51077"/>
    </source>
</evidence>
<name>A0A8B2NWU9_9HYPH</name>
<keyword evidence="1" id="KW-0805">Transcription regulation</keyword>
<dbReference type="PROSITE" id="PS51078">
    <property type="entry name" value="ICLR_ED"/>
    <property type="match status" value="1"/>
</dbReference>
<dbReference type="Pfam" id="PF01614">
    <property type="entry name" value="IclR_C"/>
    <property type="match status" value="1"/>
</dbReference>
<evidence type="ECO:0000256" key="1">
    <source>
        <dbReference type="ARBA" id="ARBA00023015"/>
    </source>
</evidence>